<dbReference type="RefSeq" id="WP_184129244.1">
    <property type="nucleotide sequence ID" value="NZ_JACHKT010000002.1"/>
</dbReference>
<evidence type="ECO:0008006" key="4">
    <source>
        <dbReference type="Google" id="ProtNLM"/>
    </source>
</evidence>
<evidence type="ECO:0000313" key="3">
    <source>
        <dbReference type="Proteomes" id="UP000524404"/>
    </source>
</evidence>
<evidence type="ECO:0000256" key="1">
    <source>
        <dbReference type="SAM" id="Phobius"/>
    </source>
</evidence>
<feature type="transmembrane region" description="Helical" evidence="1">
    <location>
        <begin position="37"/>
        <end position="59"/>
    </location>
</feature>
<protein>
    <recommendedName>
        <fullName evidence="4">Membrane domain of glycerophosphoryl diester phosphodiesterase</fullName>
    </recommendedName>
</protein>
<dbReference type="EMBL" id="JACHKT010000002">
    <property type="protein sequence ID" value="MBB6001686.1"/>
    <property type="molecule type" value="Genomic_DNA"/>
</dbReference>
<keyword evidence="1" id="KW-0812">Transmembrane</keyword>
<accession>A0A841EFB3</accession>
<dbReference type="PANTHER" id="PTHR33133">
    <property type="entry name" value="OS08G0107100 PROTEIN-RELATED"/>
    <property type="match status" value="1"/>
</dbReference>
<gene>
    <name evidence="2" type="ORF">HNP25_000326</name>
</gene>
<feature type="transmembrane region" description="Helical" evidence="1">
    <location>
        <begin position="183"/>
        <end position="205"/>
    </location>
</feature>
<keyword evidence="1" id="KW-1133">Transmembrane helix</keyword>
<dbReference type="AlphaFoldDB" id="A0A841EFB3"/>
<dbReference type="PANTHER" id="PTHR33133:SF1">
    <property type="entry name" value="EXPRESSED PROTEIN-RELATED"/>
    <property type="match status" value="1"/>
</dbReference>
<proteinExistence type="predicted"/>
<feature type="transmembrane region" description="Helical" evidence="1">
    <location>
        <begin position="96"/>
        <end position="121"/>
    </location>
</feature>
<keyword evidence="3" id="KW-1185">Reference proteome</keyword>
<dbReference type="Proteomes" id="UP000524404">
    <property type="component" value="Unassembled WGS sequence"/>
</dbReference>
<evidence type="ECO:0000313" key="2">
    <source>
        <dbReference type="EMBL" id="MBB6001686.1"/>
    </source>
</evidence>
<sequence length="336" mass="36835">MKNSSKIVFEQERDFSDKINVTFNFVTANFKPLCLSLLYLTGPLVLIGGIFSGLVQIAALEVGGLAQGQSPEGTNPAEIFGEIIGKNTAYLLSANYFFALLFIFLATIMVSATVYAFFIEYQESEEPTNITVSMVWERVKGLFLPVLASILSVTIALLIIVLAFVLFISLISSGAGSGVGANLSIFLTGMLCFVTILYLGVIFILNTPIVAFEGLGTWEAFGRANHLIQQKWWSTFGLMVIFAIINYFLSLIFSAPSIIITFLKIFKVGAGGTGNLPIIISTIFATIGRVLISSLTYVALSFQYFNLVERRDGNSLKSQISDIGQKKTFENEDEEY</sequence>
<feature type="transmembrane region" description="Helical" evidence="1">
    <location>
        <begin position="236"/>
        <end position="266"/>
    </location>
</feature>
<comment type="caution">
    <text evidence="2">The sequence shown here is derived from an EMBL/GenBank/DDBJ whole genome shotgun (WGS) entry which is preliminary data.</text>
</comment>
<feature type="transmembrane region" description="Helical" evidence="1">
    <location>
        <begin position="278"/>
        <end position="300"/>
    </location>
</feature>
<reference evidence="2 3" key="1">
    <citation type="submission" date="2020-08" db="EMBL/GenBank/DDBJ databases">
        <title>Functional genomics of gut bacteria from endangered species of beetles.</title>
        <authorList>
            <person name="Carlos-Shanley C."/>
        </authorList>
    </citation>
    <scope>NUCLEOTIDE SEQUENCE [LARGE SCALE GENOMIC DNA]</scope>
    <source>
        <strain evidence="2 3">S00070</strain>
    </source>
</reference>
<feature type="transmembrane region" description="Helical" evidence="1">
    <location>
        <begin position="142"/>
        <end position="171"/>
    </location>
</feature>
<organism evidence="2 3">
    <name type="scientific">Arcicella rosea</name>
    <dbReference type="NCBI Taxonomy" id="502909"/>
    <lineage>
        <taxon>Bacteria</taxon>
        <taxon>Pseudomonadati</taxon>
        <taxon>Bacteroidota</taxon>
        <taxon>Cytophagia</taxon>
        <taxon>Cytophagales</taxon>
        <taxon>Flectobacillaceae</taxon>
        <taxon>Arcicella</taxon>
    </lineage>
</organism>
<keyword evidence="1" id="KW-0472">Membrane</keyword>
<name>A0A841EFB3_9BACT</name>